<dbReference type="GO" id="GO:0005634">
    <property type="term" value="C:nucleus"/>
    <property type="evidence" value="ECO:0007669"/>
    <property type="project" value="UniProtKB-SubCell"/>
</dbReference>
<evidence type="ECO:0008006" key="10">
    <source>
        <dbReference type="Google" id="ProtNLM"/>
    </source>
</evidence>
<dbReference type="EMBL" id="JAPMSZ010000009">
    <property type="protein sequence ID" value="KAJ5091777.1"/>
    <property type="molecule type" value="Genomic_DNA"/>
</dbReference>
<dbReference type="RefSeq" id="XP_056509974.1">
    <property type="nucleotide sequence ID" value="XM_056657174.1"/>
</dbReference>
<dbReference type="GO" id="GO:0000981">
    <property type="term" value="F:DNA-binding transcription factor activity, RNA polymerase II-specific"/>
    <property type="evidence" value="ECO:0007669"/>
    <property type="project" value="TreeGrafter"/>
</dbReference>
<keyword evidence="7" id="KW-1133">Transmembrane helix</keyword>
<keyword evidence="7" id="KW-0812">Transmembrane</keyword>
<keyword evidence="4" id="KW-0804">Transcription</keyword>
<evidence type="ECO:0000256" key="5">
    <source>
        <dbReference type="ARBA" id="ARBA00023242"/>
    </source>
</evidence>
<feature type="compositionally biased region" description="Polar residues" evidence="6">
    <location>
        <begin position="1"/>
        <end position="33"/>
    </location>
</feature>
<evidence type="ECO:0000313" key="9">
    <source>
        <dbReference type="Proteomes" id="UP001141434"/>
    </source>
</evidence>
<evidence type="ECO:0000313" key="8">
    <source>
        <dbReference type="EMBL" id="KAJ5091777.1"/>
    </source>
</evidence>
<dbReference type="GeneID" id="81396343"/>
<gene>
    <name evidence="8" type="ORF">NUU61_006647</name>
</gene>
<name>A0A9W9F1C2_9EURO</name>
<keyword evidence="7" id="KW-0472">Membrane</keyword>
<feature type="transmembrane region" description="Helical" evidence="7">
    <location>
        <begin position="219"/>
        <end position="238"/>
    </location>
</feature>
<dbReference type="PANTHER" id="PTHR31845">
    <property type="entry name" value="FINGER DOMAIN PROTEIN, PUTATIVE-RELATED"/>
    <property type="match status" value="1"/>
</dbReference>
<protein>
    <recommendedName>
        <fullName evidence="10">Transcription factor domain-containing protein</fullName>
    </recommendedName>
</protein>
<dbReference type="CDD" id="cd12148">
    <property type="entry name" value="fungal_TF_MHR"/>
    <property type="match status" value="1"/>
</dbReference>
<comment type="subcellular location">
    <subcellularLocation>
        <location evidence="1">Nucleus</location>
    </subcellularLocation>
</comment>
<evidence type="ECO:0000256" key="3">
    <source>
        <dbReference type="ARBA" id="ARBA00023125"/>
    </source>
</evidence>
<feature type="region of interest" description="Disordered" evidence="6">
    <location>
        <begin position="1"/>
        <end position="43"/>
    </location>
</feature>
<sequence>MRSVETTAQPHSSDSFASHPSTSHVMSPTSPSGETRHGPSIPLPLSALLTTEEEPQLAMRPLPANEDDVAACLQIYREELAPHFPFVIIPDIPASDLYAKSPFLCKTVVMAASYKQRSFQHHLGSQLTEELGRRLLVEGEKSFDVLQGLLVHIAWYHVHFNQISQMTNLLQLAIAMLADLGLNRPTHANDRRKFMFDSSRINYGFLVEARTLKNEERRALLGCFYVSSVCVVLFWPMIDPMLTLFRVSAIFRRVNALEYTSYLEKELHTLLDSHEYESDLLLAGLVQVQQIAERIVQAVPYDEPDNPHVLHAPIILHLKTLQRELESQAQSIPPVLKHNGSFRCNCERSICKRSANHVLAVVFILNKHNAEVLLHESGLYHSFWQTPSSTTERINVLWRCLRSVKAFWDTFLSIPDHMVFTLPYSGWGPSTYIILIFSRLFTLECPGWDPQVAREALDFPTVVDAILAKMESATRYAKSRWLIENYDELCERVTERVKFIKLSVLQSQRSAKPDSDNPDEQLYNNFAPPTVLADDFWEGLMKDCEPLQF</sequence>
<comment type="caution">
    <text evidence="8">The sequence shown here is derived from an EMBL/GenBank/DDBJ whole genome shotgun (WGS) entry which is preliminary data.</text>
</comment>
<reference evidence="8" key="1">
    <citation type="submission" date="2022-11" db="EMBL/GenBank/DDBJ databases">
        <authorList>
            <person name="Petersen C."/>
        </authorList>
    </citation>
    <scope>NUCLEOTIDE SEQUENCE</scope>
    <source>
        <strain evidence="8">IBT 34128</strain>
    </source>
</reference>
<keyword evidence="5" id="KW-0539">Nucleus</keyword>
<reference evidence="8" key="2">
    <citation type="journal article" date="2023" name="IMA Fungus">
        <title>Comparative genomic study of the Penicillium genus elucidates a diverse pangenome and 15 lateral gene transfer events.</title>
        <authorList>
            <person name="Petersen C."/>
            <person name="Sorensen T."/>
            <person name="Nielsen M.R."/>
            <person name="Sondergaard T.E."/>
            <person name="Sorensen J.L."/>
            <person name="Fitzpatrick D.A."/>
            <person name="Frisvad J.C."/>
            <person name="Nielsen K.L."/>
        </authorList>
    </citation>
    <scope>NUCLEOTIDE SEQUENCE</scope>
    <source>
        <strain evidence="8">IBT 34128</strain>
    </source>
</reference>
<keyword evidence="9" id="KW-1185">Reference proteome</keyword>
<accession>A0A9W9F1C2</accession>
<evidence type="ECO:0000256" key="1">
    <source>
        <dbReference type="ARBA" id="ARBA00004123"/>
    </source>
</evidence>
<dbReference type="PANTHER" id="PTHR31845:SF10">
    <property type="entry name" value="ZN(II)2CYS6 TRANSCRIPTION FACTOR (EUROFUNG)"/>
    <property type="match status" value="1"/>
</dbReference>
<evidence type="ECO:0000256" key="7">
    <source>
        <dbReference type="SAM" id="Phobius"/>
    </source>
</evidence>
<dbReference type="InterPro" id="IPR051089">
    <property type="entry name" value="prtT"/>
</dbReference>
<evidence type="ECO:0000256" key="2">
    <source>
        <dbReference type="ARBA" id="ARBA00023015"/>
    </source>
</evidence>
<keyword evidence="2" id="KW-0805">Transcription regulation</keyword>
<dbReference type="Proteomes" id="UP001141434">
    <property type="component" value="Unassembled WGS sequence"/>
</dbReference>
<keyword evidence="3" id="KW-0238">DNA-binding</keyword>
<evidence type="ECO:0000256" key="4">
    <source>
        <dbReference type="ARBA" id="ARBA00023163"/>
    </source>
</evidence>
<organism evidence="8 9">
    <name type="scientific">Penicillium alfredii</name>
    <dbReference type="NCBI Taxonomy" id="1506179"/>
    <lineage>
        <taxon>Eukaryota</taxon>
        <taxon>Fungi</taxon>
        <taxon>Dikarya</taxon>
        <taxon>Ascomycota</taxon>
        <taxon>Pezizomycotina</taxon>
        <taxon>Eurotiomycetes</taxon>
        <taxon>Eurotiomycetidae</taxon>
        <taxon>Eurotiales</taxon>
        <taxon>Aspergillaceae</taxon>
        <taxon>Penicillium</taxon>
    </lineage>
</organism>
<dbReference type="AlphaFoldDB" id="A0A9W9F1C2"/>
<proteinExistence type="predicted"/>
<dbReference type="OrthoDB" id="4325587at2759"/>
<dbReference type="GO" id="GO:0000976">
    <property type="term" value="F:transcription cis-regulatory region binding"/>
    <property type="evidence" value="ECO:0007669"/>
    <property type="project" value="TreeGrafter"/>
</dbReference>
<evidence type="ECO:0000256" key="6">
    <source>
        <dbReference type="SAM" id="MobiDB-lite"/>
    </source>
</evidence>